<organism evidence="2 3">
    <name type="scientific">Moniliophthora roreri (strain MCA 2997)</name>
    <name type="common">Cocoa frosty pod rot fungus</name>
    <name type="synonym">Crinipellis roreri</name>
    <dbReference type="NCBI Taxonomy" id="1381753"/>
    <lineage>
        <taxon>Eukaryota</taxon>
        <taxon>Fungi</taxon>
        <taxon>Dikarya</taxon>
        <taxon>Basidiomycota</taxon>
        <taxon>Agaricomycotina</taxon>
        <taxon>Agaricomycetes</taxon>
        <taxon>Agaricomycetidae</taxon>
        <taxon>Agaricales</taxon>
        <taxon>Marasmiineae</taxon>
        <taxon>Marasmiaceae</taxon>
        <taxon>Moniliophthora</taxon>
    </lineage>
</organism>
<evidence type="ECO:0000256" key="1">
    <source>
        <dbReference type="SAM" id="MobiDB-lite"/>
    </source>
</evidence>
<comment type="caution">
    <text evidence="2">The sequence shown here is derived from an EMBL/GenBank/DDBJ whole genome shotgun (WGS) entry which is preliminary data.</text>
</comment>
<dbReference type="STRING" id="1381753.V2WMM2"/>
<name>V2WMM2_MONRO</name>
<dbReference type="HOGENOM" id="CLU_667458_0_0_1"/>
<sequence length="412" mass="46875">MSNKIMIYAGGRLGLIGPLSQQCQNVNHTREEQYKQCYHYDTILGAMSFKQHEEYVADASANINALSSAEINLTFFSSVDSDLEDLMDVDTFSMPIFPPGEEGAINSHAGREYSFNSILNSLLEHSQWHADDRIHSNHIQKIVDLWQDQRLLLVWSYLLFKAKQPSQNDNGAEQWPLTTIDFMANGKHNFFHLSNTQTVNKALMQHGYIGASPNRPSLAFLLSLFEIYRQIHWVCPKFSIDRLAQTLQHLHSIKASYSLHLANSQLQLAQQLQLEDQLQVAYDQTSEQLFITTICPPCAYKLEDEPALDPSILLSIDGNNSQKQWLIEEEFVDQFKHEVQKSQDPDKAKSRSSDAMNASSPPNATDPLPLHNSDPSCSLDLLMSIQDEEDKDIAWLNVNEMNKMVAKQYEIN</sequence>
<dbReference type="AlphaFoldDB" id="V2WMM2"/>
<evidence type="ECO:0000313" key="3">
    <source>
        <dbReference type="Proteomes" id="UP000017559"/>
    </source>
</evidence>
<dbReference type="Proteomes" id="UP000017559">
    <property type="component" value="Unassembled WGS sequence"/>
</dbReference>
<dbReference type="OrthoDB" id="2665372at2759"/>
<proteinExistence type="predicted"/>
<evidence type="ECO:0008006" key="4">
    <source>
        <dbReference type="Google" id="ProtNLM"/>
    </source>
</evidence>
<gene>
    <name evidence="2" type="ORF">Moror_12269</name>
</gene>
<feature type="region of interest" description="Disordered" evidence="1">
    <location>
        <begin position="338"/>
        <end position="373"/>
    </location>
</feature>
<feature type="compositionally biased region" description="Polar residues" evidence="1">
    <location>
        <begin position="353"/>
        <end position="363"/>
    </location>
</feature>
<protein>
    <recommendedName>
        <fullName evidence="4">CxC1-like cysteine cluster associated with KDZ transposases domain-containing protein</fullName>
    </recommendedName>
</protein>
<reference evidence="2 3" key="1">
    <citation type="journal article" date="2014" name="BMC Genomics">
        <title>Genome and secretome analysis of the hemibiotrophic fungal pathogen, Moniliophthora roreri, which causes frosty pod rot disease of cacao: mechanisms of the biotrophic and necrotrophic phases.</title>
        <authorList>
            <person name="Meinhardt L.W."/>
            <person name="Costa G.G.L."/>
            <person name="Thomazella D.P.T."/>
            <person name="Teixeira P.J.P.L."/>
            <person name="Carazzolle M.F."/>
            <person name="Schuster S.C."/>
            <person name="Carlson J.E."/>
            <person name="Guiltinan M.J."/>
            <person name="Mieczkowski P."/>
            <person name="Farmer A."/>
            <person name="Ramaraj T."/>
            <person name="Crozier J."/>
            <person name="Davis R.E."/>
            <person name="Shao J."/>
            <person name="Melnick R.L."/>
            <person name="Pereira G.A.G."/>
            <person name="Bailey B.A."/>
        </authorList>
    </citation>
    <scope>NUCLEOTIDE SEQUENCE [LARGE SCALE GENOMIC DNA]</scope>
    <source>
        <strain evidence="2 3">MCA 2997</strain>
    </source>
</reference>
<dbReference type="EMBL" id="AWSO01001785">
    <property type="protein sequence ID" value="ESK82822.1"/>
    <property type="molecule type" value="Genomic_DNA"/>
</dbReference>
<dbReference type="KEGG" id="mrr:Moror_12269"/>
<accession>V2WMM2</accession>
<keyword evidence="3" id="KW-1185">Reference proteome</keyword>
<evidence type="ECO:0000313" key="2">
    <source>
        <dbReference type="EMBL" id="ESK82822.1"/>
    </source>
</evidence>
<feature type="compositionally biased region" description="Basic and acidic residues" evidence="1">
    <location>
        <begin position="338"/>
        <end position="352"/>
    </location>
</feature>